<gene>
    <name evidence="1" type="ORF">SAMN02745166_01050</name>
</gene>
<dbReference type="RefSeq" id="WP_139373108.1">
    <property type="nucleotide sequence ID" value="NZ_FUYE01000003.1"/>
</dbReference>
<name>A0A1T4X6I8_9BACT</name>
<dbReference type="Gene3D" id="2.160.20.80">
    <property type="entry name" value="E3 ubiquitin-protein ligase SopA"/>
    <property type="match status" value="1"/>
</dbReference>
<reference evidence="2" key="1">
    <citation type="submission" date="2017-02" db="EMBL/GenBank/DDBJ databases">
        <authorList>
            <person name="Varghese N."/>
            <person name="Submissions S."/>
        </authorList>
    </citation>
    <scope>NUCLEOTIDE SEQUENCE [LARGE SCALE GENOMIC DNA]</scope>
    <source>
        <strain evidence="2">ATCC 700200</strain>
    </source>
</reference>
<dbReference type="Proteomes" id="UP000190774">
    <property type="component" value="Unassembled WGS sequence"/>
</dbReference>
<feature type="non-terminal residue" evidence="1">
    <location>
        <position position="74"/>
    </location>
</feature>
<dbReference type="AlphaFoldDB" id="A0A1T4X6I8"/>
<evidence type="ECO:0000313" key="2">
    <source>
        <dbReference type="Proteomes" id="UP000190774"/>
    </source>
</evidence>
<dbReference type="EMBL" id="FUYE01000003">
    <property type="protein sequence ID" value="SKA84718.1"/>
    <property type="molecule type" value="Genomic_DNA"/>
</dbReference>
<dbReference type="Pfam" id="PF00805">
    <property type="entry name" value="Pentapeptide"/>
    <property type="match status" value="1"/>
</dbReference>
<dbReference type="SUPFAM" id="SSF141571">
    <property type="entry name" value="Pentapeptide repeat-like"/>
    <property type="match status" value="1"/>
</dbReference>
<dbReference type="InterPro" id="IPR001646">
    <property type="entry name" value="5peptide_repeat"/>
</dbReference>
<sequence length="74" mass="8280">MQFTIHNRWTNEIKCTAEIECSEDTPRSIKLGLAVRWAVKNSINLRAADLRDANLRAADLRAADLRDANLSAAN</sequence>
<dbReference type="OrthoDB" id="7672997at2"/>
<proteinExistence type="predicted"/>
<keyword evidence="2" id="KW-1185">Reference proteome</keyword>
<accession>A0A1T4X6I8</accession>
<organism evidence="1 2">
    <name type="scientific">Prosthecobacter debontii</name>
    <dbReference type="NCBI Taxonomy" id="48467"/>
    <lineage>
        <taxon>Bacteria</taxon>
        <taxon>Pseudomonadati</taxon>
        <taxon>Verrucomicrobiota</taxon>
        <taxon>Verrucomicrobiia</taxon>
        <taxon>Verrucomicrobiales</taxon>
        <taxon>Verrucomicrobiaceae</taxon>
        <taxon>Prosthecobacter</taxon>
    </lineage>
</organism>
<evidence type="ECO:0000313" key="1">
    <source>
        <dbReference type="EMBL" id="SKA84718.1"/>
    </source>
</evidence>
<protein>
    <submittedName>
        <fullName evidence="1">Pentapeptide repeat-containing protein</fullName>
    </submittedName>
</protein>
<dbReference type="STRING" id="48467.SAMN02745166_01050"/>